<dbReference type="Gene3D" id="3.20.20.100">
    <property type="entry name" value="NADP-dependent oxidoreductase domain"/>
    <property type="match status" value="1"/>
</dbReference>
<dbReference type="AlphaFoldDB" id="A0A836C1K3"/>
<dbReference type="PANTHER" id="PTHR43625">
    <property type="entry name" value="AFLATOXIN B1 ALDEHYDE REDUCTASE"/>
    <property type="match status" value="1"/>
</dbReference>
<evidence type="ECO:0000313" key="3">
    <source>
        <dbReference type="EMBL" id="KAG2496840.1"/>
    </source>
</evidence>
<reference evidence="3" key="1">
    <citation type="journal article" date="2020" name="bioRxiv">
        <title>Comparative genomics of Chlamydomonas.</title>
        <authorList>
            <person name="Craig R.J."/>
            <person name="Hasan A.R."/>
            <person name="Ness R.W."/>
            <person name="Keightley P.D."/>
        </authorList>
    </citation>
    <scope>NUCLEOTIDE SEQUENCE</scope>
    <source>
        <strain evidence="3">CCAP 11/70</strain>
    </source>
</reference>
<dbReference type="InterPro" id="IPR020471">
    <property type="entry name" value="AKR"/>
</dbReference>
<proteinExistence type="predicted"/>
<organism evidence="3 4">
    <name type="scientific">Edaphochlamys debaryana</name>
    <dbReference type="NCBI Taxonomy" id="47281"/>
    <lineage>
        <taxon>Eukaryota</taxon>
        <taxon>Viridiplantae</taxon>
        <taxon>Chlorophyta</taxon>
        <taxon>core chlorophytes</taxon>
        <taxon>Chlorophyceae</taxon>
        <taxon>CS clade</taxon>
        <taxon>Chlamydomonadales</taxon>
        <taxon>Chlamydomonadales incertae sedis</taxon>
        <taxon>Edaphochlamys</taxon>
    </lineage>
</organism>
<dbReference type="Proteomes" id="UP000612055">
    <property type="component" value="Unassembled WGS sequence"/>
</dbReference>
<dbReference type="PROSITE" id="PS00062">
    <property type="entry name" value="ALDOKETO_REDUCTASE_2"/>
    <property type="match status" value="1"/>
</dbReference>
<dbReference type="EMBL" id="JAEHOE010000017">
    <property type="protein sequence ID" value="KAG2496840.1"/>
    <property type="molecule type" value="Genomic_DNA"/>
</dbReference>
<dbReference type="InterPro" id="IPR018170">
    <property type="entry name" value="Aldo/ket_reductase_CS"/>
</dbReference>
<dbReference type="CDD" id="cd19093">
    <property type="entry name" value="AKR_AtPLR-like"/>
    <property type="match status" value="1"/>
</dbReference>
<dbReference type="InterPro" id="IPR050791">
    <property type="entry name" value="Aldo-Keto_reductase"/>
</dbReference>
<dbReference type="Pfam" id="PF00248">
    <property type="entry name" value="Aldo_ket_red"/>
    <property type="match status" value="1"/>
</dbReference>
<comment type="caution">
    <text evidence="3">The sequence shown here is derived from an EMBL/GenBank/DDBJ whole genome shotgun (WGS) entry which is preliminary data.</text>
</comment>
<dbReference type="InterPro" id="IPR036812">
    <property type="entry name" value="NAD(P)_OxRdtase_dom_sf"/>
</dbReference>
<evidence type="ECO:0000256" key="1">
    <source>
        <dbReference type="ARBA" id="ARBA00023002"/>
    </source>
</evidence>
<dbReference type="InterPro" id="IPR023210">
    <property type="entry name" value="NADP_OxRdtase_dom"/>
</dbReference>
<accession>A0A836C1K3</accession>
<dbReference type="GO" id="GO:0016491">
    <property type="term" value="F:oxidoreductase activity"/>
    <property type="evidence" value="ECO:0007669"/>
    <property type="project" value="UniProtKB-KW"/>
</dbReference>
<name>A0A836C1K3_9CHLO</name>
<dbReference type="PANTHER" id="PTHR43625:SF5">
    <property type="entry name" value="PYRIDOXAL REDUCTASE, CHLOROPLASTIC"/>
    <property type="match status" value="1"/>
</dbReference>
<keyword evidence="4" id="KW-1185">Reference proteome</keyword>
<keyword evidence="1" id="KW-0560">Oxidoreductase</keyword>
<dbReference type="PRINTS" id="PR00069">
    <property type="entry name" value="ALDKETRDTASE"/>
</dbReference>
<dbReference type="GO" id="GO:0005737">
    <property type="term" value="C:cytoplasm"/>
    <property type="evidence" value="ECO:0007669"/>
    <property type="project" value="TreeGrafter"/>
</dbReference>
<feature type="domain" description="NADP-dependent oxidoreductase" evidence="2">
    <location>
        <begin position="66"/>
        <end position="369"/>
    </location>
</feature>
<gene>
    <name evidence="3" type="ORF">HYH03_005245</name>
</gene>
<dbReference type="SUPFAM" id="SSF51430">
    <property type="entry name" value="NAD(P)-linked oxidoreductase"/>
    <property type="match status" value="1"/>
</dbReference>
<evidence type="ECO:0000313" key="4">
    <source>
        <dbReference type="Proteomes" id="UP000612055"/>
    </source>
</evidence>
<evidence type="ECO:0000259" key="2">
    <source>
        <dbReference type="Pfam" id="PF00248"/>
    </source>
</evidence>
<dbReference type="OrthoDB" id="2310150at2759"/>
<sequence>MLASSRPCLRGPSRRAAGCRPQRALVPPVRAFWKQLLPKRGPPPATEKAVYKPSELVTLGDFEISPMGLGTWAWGNQFLWNYDERMDPDLQQVYNWVVSKGINFFDTADSYGTGKLNGKSELLLGRFSMEYPGSPAFRDNVHIATKFAAYPWRVLPGNVVAACKGSLQRLGASQISLGQLHWSAANYAPLQELALQAGLADCYDMGLVRAVGVSNYGPKQMKKIHATLGKRGVPLASAQIQFSLLSWGTPQQDLKALCDDLGITVIAYSPLALGLLSGKYSLGPGGQLPEGPRGTLFKQLLPEVEPLLATLEVVAEERKKEMSQVAINWCICKGTVPIPGAKDLNQAQENLGALGWRLSEAEVAELDAAASRCKKGMVQNIFQTS</sequence>
<protein>
    <recommendedName>
        <fullName evidence="2">NADP-dependent oxidoreductase domain-containing protein</fullName>
    </recommendedName>
</protein>